<keyword evidence="4" id="KW-1185">Reference proteome</keyword>
<feature type="compositionally biased region" description="Basic and acidic residues" evidence="1">
    <location>
        <begin position="212"/>
        <end position="223"/>
    </location>
</feature>
<dbReference type="InterPro" id="IPR009060">
    <property type="entry name" value="UBA-like_sf"/>
</dbReference>
<sequence length="250" mass="28037">MVNSYVVCYLELIPFLMDACKLHWVVIVLQLMFTGLGLHQMSLSLHCSSSSAVYGPEFTNEVWYTVFNLSKVLNLVCFPCDKPCRSKTESDLHTNRTGHTELVDKTLEVAKPINLEVPKVAMDSEEAVDVGSTSQSEEMVVPEVGKKLLEDLEATGFPTAQAIHTIHFSGNTSLEVAVNWVVKHDAGPNIDEMPKVSVNKNAEAPKPSLTPEEMKVKAQELRQRARKKKEMKVNKKNERKHRTSDSNRTE</sequence>
<dbReference type="PANTHER" id="PTHR46713:SF1">
    <property type="entry name" value="F13M7.16 PROTEIN"/>
    <property type="match status" value="1"/>
</dbReference>
<evidence type="ECO:0000313" key="4">
    <source>
        <dbReference type="Proteomes" id="UP000436088"/>
    </source>
</evidence>
<dbReference type="AlphaFoldDB" id="A0A6A3AE71"/>
<feature type="domain" description="UBA" evidence="2">
    <location>
        <begin position="147"/>
        <end position="192"/>
    </location>
</feature>
<dbReference type="Pfam" id="PF22562">
    <property type="entry name" value="UBA_7"/>
    <property type="match status" value="1"/>
</dbReference>
<evidence type="ECO:0000256" key="1">
    <source>
        <dbReference type="SAM" id="MobiDB-lite"/>
    </source>
</evidence>
<name>A0A6A3AE71_HIBSY</name>
<proteinExistence type="predicted"/>
<evidence type="ECO:0000259" key="2">
    <source>
        <dbReference type="Pfam" id="PF22562"/>
    </source>
</evidence>
<reference evidence="3" key="1">
    <citation type="submission" date="2019-09" db="EMBL/GenBank/DDBJ databases">
        <title>Draft genome information of white flower Hibiscus syriacus.</title>
        <authorList>
            <person name="Kim Y.-M."/>
        </authorList>
    </citation>
    <scope>NUCLEOTIDE SEQUENCE [LARGE SCALE GENOMIC DNA]</scope>
    <source>
        <strain evidence="3">YM2019G1</strain>
    </source>
</reference>
<accession>A0A6A3AE71</accession>
<dbReference type="Gene3D" id="1.10.8.10">
    <property type="entry name" value="DNA helicase RuvA subunit, C-terminal domain"/>
    <property type="match status" value="1"/>
</dbReference>
<evidence type="ECO:0000313" key="3">
    <source>
        <dbReference type="EMBL" id="KAE8702097.1"/>
    </source>
</evidence>
<protein>
    <submittedName>
        <fullName evidence="3">Ankyrin repeat-containing protein</fullName>
    </submittedName>
</protein>
<dbReference type="SUPFAM" id="SSF46934">
    <property type="entry name" value="UBA-like"/>
    <property type="match status" value="1"/>
</dbReference>
<comment type="caution">
    <text evidence="3">The sequence shown here is derived from an EMBL/GenBank/DDBJ whole genome shotgun (WGS) entry which is preliminary data.</text>
</comment>
<dbReference type="PANTHER" id="PTHR46713">
    <property type="entry name" value="F13M7.16 PROTEIN"/>
    <property type="match status" value="1"/>
</dbReference>
<gene>
    <name evidence="3" type="ORF">F3Y22_tig00110503pilonHSYRG00800</name>
</gene>
<dbReference type="Proteomes" id="UP000436088">
    <property type="component" value="Unassembled WGS sequence"/>
</dbReference>
<dbReference type="InterPro" id="IPR015940">
    <property type="entry name" value="UBA"/>
</dbReference>
<dbReference type="EMBL" id="VEPZ02001013">
    <property type="protein sequence ID" value="KAE8702097.1"/>
    <property type="molecule type" value="Genomic_DNA"/>
</dbReference>
<organism evidence="3 4">
    <name type="scientific">Hibiscus syriacus</name>
    <name type="common">Rose of Sharon</name>
    <dbReference type="NCBI Taxonomy" id="106335"/>
    <lineage>
        <taxon>Eukaryota</taxon>
        <taxon>Viridiplantae</taxon>
        <taxon>Streptophyta</taxon>
        <taxon>Embryophyta</taxon>
        <taxon>Tracheophyta</taxon>
        <taxon>Spermatophyta</taxon>
        <taxon>Magnoliopsida</taxon>
        <taxon>eudicotyledons</taxon>
        <taxon>Gunneridae</taxon>
        <taxon>Pentapetalae</taxon>
        <taxon>rosids</taxon>
        <taxon>malvids</taxon>
        <taxon>Malvales</taxon>
        <taxon>Malvaceae</taxon>
        <taxon>Malvoideae</taxon>
        <taxon>Hibiscus</taxon>
    </lineage>
</organism>
<feature type="region of interest" description="Disordered" evidence="1">
    <location>
        <begin position="187"/>
        <end position="250"/>
    </location>
</feature>